<dbReference type="EMBL" id="CAJVPL010001615">
    <property type="protein sequence ID" value="CAG8579964.1"/>
    <property type="molecule type" value="Genomic_DNA"/>
</dbReference>
<evidence type="ECO:0000313" key="2">
    <source>
        <dbReference type="EMBL" id="CAG8579964.1"/>
    </source>
</evidence>
<keyword evidence="3" id="KW-1185">Reference proteome</keyword>
<organism evidence="2 3">
    <name type="scientific">Ambispora gerdemannii</name>
    <dbReference type="NCBI Taxonomy" id="144530"/>
    <lineage>
        <taxon>Eukaryota</taxon>
        <taxon>Fungi</taxon>
        <taxon>Fungi incertae sedis</taxon>
        <taxon>Mucoromycota</taxon>
        <taxon>Glomeromycotina</taxon>
        <taxon>Glomeromycetes</taxon>
        <taxon>Archaeosporales</taxon>
        <taxon>Ambisporaceae</taxon>
        <taxon>Ambispora</taxon>
    </lineage>
</organism>
<comment type="caution">
    <text evidence="2">The sequence shown here is derived from an EMBL/GenBank/DDBJ whole genome shotgun (WGS) entry which is preliminary data.</text>
</comment>
<evidence type="ECO:0000256" key="1">
    <source>
        <dbReference type="SAM" id="Coils"/>
    </source>
</evidence>
<name>A0A9N9G403_9GLOM</name>
<proteinExistence type="predicted"/>
<dbReference type="AlphaFoldDB" id="A0A9N9G403"/>
<keyword evidence="1" id="KW-0175">Coiled coil</keyword>
<evidence type="ECO:0000313" key="3">
    <source>
        <dbReference type="Proteomes" id="UP000789831"/>
    </source>
</evidence>
<protein>
    <submittedName>
        <fullName evidence="2">1914_t:CDS:1</fullName>
    </submittedName>
</protein>
<feature type="coiled-coil region" evidence="1">
    <location>
        <begin position="242"/>
        <end position="288"/>
    </location>
</feature>
<dbReference type="OrthoDB" id="10484531at2759"/>
<accession>A0A9N9G403</accession>
<sequence length="348" mass="41510">MTLNFELTLKDQIKAEFIKEKEDAINMIQKRKRDHYQKHGSKFAREEYIFAHFLMTAIYDFRVKFLNIYDKSHDDIDKTTKAAIKTRKIFQDETKLELLNNWNIIYNTMKNPIQSTEECKGLEKKELKKEFIEKYYRQLLYSEEFCKLLEVLEDDSEQLKASNPRVAAELCEFFIDIFDAYSVLHSLSLWYRVPEDNPENKSNRSYNCNLVELFGLEPVIMSYEKTWKTDWVKFNEVLSRYLLKEEEEVNNIFRVLKALENLKNGEEMDNASDISEFLEKLNRRAEKERGTQKENVELNFRDVFIEKIQKFDNYRVTAPDNLGHFSSSLPPYVFQTASINTYKSFFAS</sequence>
<gene>
    <name evidence="2" type="ORF">AGERDE_LOCUS8071</name>
</gene>
<dbReference type="Proteomes" id="UP000789831">
    <property type="component" value="Unassembled WGS sequence"/>
</dbReference>
<reference evidence="2" key="1">
    <citation type="submission" date="2021-06" db="EMBL/GenBank/DDBJ databases">
        <authorList>
            <person name="Kallberg Y."/>
            <person name="Tangrot J."/>
            <person name="Rosling A."/>
        </authorList>
    </citation>
    <scope>NUCLEOTIDE SEQUENCE</scope>
    <source>
        <strain evidence="2">MT106</strain>
    </source>
</reference>